<proteinExistence type="predicted"/>
<sequence length="145" mass="16171">MSGQYSMMASMEALVAILYREKSRNAILGLFLRTTAVMPSSITSTHPGKYSIVRCRQAMLPDDPQCSIHDLWAPEIDTSDLVTLRMVYAGNYLFGTIVIDPSVLCLQKFSVRVSSSSIQIRGNPRLCIGECHPPFNPWPVTDFLD</sequence>
<reference evidence="1" key="1">
    <citation type="submission" date="2021-01" db="EMBL/GenBank/DDBJ databases">
        <authorList>
            <person name="Corre E."/>
            <person name="Pelletier E."/>
            <person name="Niang G."/>
            <person name="Scheremetjew M."/>
            <person name="Finn R."/>
            <person name="Kale V."/>
            <person name="Holt S."/>
            <person name="Cochrane G."/>
            <person name="Meng A."/>
            <person name="Brown T."/>
            <person name="Cohen L."/>
        </authorList>
    </citation>
    <scope>NUCLEOTIDE SEQUENCE</scope>
    <source>
        <strain evidence="1">MM31A-1</strain>
    </source>
</reference>
<name>A0A7S3VBZ0_9STRA</name>
<organism evidence="1">
    <name type="scientific">Chaetoceros debilis</name>
    <dbReference type="NCBI Taxonomy" id="122233"/>
    <lineage>
        <taxon>Eukaryota</taxon>
        <taxon>Sar</taxon>
        <taxon>Stramenopiles</taxon>
        <taxon>Ochrophyta</taxon>
        <taxon>Bacillariophyta</taxon>
        <taxon>Coscinodiscophyceae</taxon>
        <taxon>Chaetocerotophycidae</taxon>
        <taxon>Chaetocerotales</taxon>
        <taxon>Chaetocerotaceae</taxon>
        <taxon>Chaetoceros</taxon>
    </lineage>
</organism>
<protein>
    <submittedName>
        <fullName evidence="1">Uncharacterized protein</fullName>
    </submittedName>
</protein>
<dbReference type="AlphaFoldDB" id="A0A7S3VBZ0"/>
<evidence type="ECO:0000313" key="1">
    <source>
        <dbReference type="EMBL" id="CAE0471085.1"/>
    </source>
</evidence>
<accession>A0A7S3VBZ0</accession>
<dbReference type="EMBL" id="HBIO01020695">
    <property type="protein sequence ID" value="CAE0471085.1"/>
    <property type="molecule type" value="Transcribed_RNA"/>
</dbReference>
<gene>
    <name evidence="1" type="ORF">CDEB00056_LOCUS15938</name>
</gene>